<dbReference type="InterPro" id="IPR008844">
    <property type="entry name" value="Spore_GerAC-like"/>
</dbReference>
<evidence type="ECO:0000256" key="4">
    <source>
        <dbReference type="ARBA" id="ARBA00022729"/>
    </source>
</evidence>
<evidence type="ECO:0000256" key="5">
    <source>
        <dbReference type="ARBA" id="ARBA00023136"/>
    </source>
</evidence>
<feature type="domain" description="Spore germination GerAC-like C-terminal" evidence="8">
    <location>
        <begin position="203"/>
        <end position="374"/>
    </location>
</feature>
<gene>
    <name evidence="10" type="ORF">GT019_05475</name>
</gene>
<keyword evidence="3" id="KW-0309">Germination</keyword>
<dbReference type="InterPro" id="IPR038501">
    <property type="entry name" value="Spore_GerAC_C_sf"/>
</dbReference>
<dbReference type="InterPro" id="IPR057336">
    <property type="entry name" value="GerAC_N"/>
</dbReference>
<evidence type="ECO:0000259" key="8">
    <source>
        <dbReference type="Pfam" id="PF05504"/>
    </source>
</evidence>
<dbReference type="Pfam" id="PF05504">
    <property type="entry name" value="Spore_GerAC"/>
    <property type="match status" value="1"/>
</dbReference>
<evidence type="ECO:0000256" key="7">
    <source>
        <dbReference type="ARBA" id="ARBA00023288"/>
    </source>
</evidence>
<accession>A0ABW9XL03</accession>
<keyword evidence="7" id="KW-0449">Lipoprotein</keyword>
<reference evidence="10 11" key="1">
    <citation type="submission" date="2020-01" db="EMBL/GenBank/DDBJ databases">
        <title>Paenibacillus soybeanensis sp. nov. isolated from the nodules of soybean (Glycine max(L.) Merr).</title>
        <authorList>
            <person name="Wang H."/>
        </authorList>
    </citation>
    <scope>NUCLEOTIDE SEQUENCE [LARGE SCALE GENOMIC DNA]</scope>
    <source>
        <strain evidence="10 11">T1</strain>
    </source>
</reference>
<proteinExistence type="inferred from homology"/>
<sequence length="377" mass="42718">MADMRRAAAILLIASMLAVLPGCKDRLDLEDITLVLMFGLDLDKDNKLVIYASSPVFNKEAKNKNEVTQVNAITLRQSRGELEARVSALVSTGKLQCILIGKKLLQHPEWVKLLDVFYRDSKTRVKARLVAVDGPVADIMYFAPPDKRRLSLHIANLLDTAYERNLVEETSLWEFHRQLHERGRTPEMTELRKNKREVVADSTALLNDDGKYVTSIGIEETELLQILQKDKKSDLSLTLVLPEQEKAGASFLYAGSISFYVLDIGRKVRTAYTGGKFRFDLDFDLEIRLTERFFAFDVLHDAGQLEAQIDKRLQAQMTALIAKLQANRMDPVGLGLHARAFQYAAWKKVQDHWGEAFGQAEFKLRVHAKIVDMGEIT</sequence>
<keyword evidence="4" id="KW-0732">Signal</keyword>
<dbReference type="Proteomes" id="UP000665561">
    <property type="component" value="Unassembled WGS sequence"/>
</dbReference>
<dbReference type="Gene3D" id="3.30.300.210">
    <property type="entry name" value="Nutrient germinant receptor protein C, domain 3"/>
    <property type="match status" value="1"/>
</dbReference>
<evidence type="ECO:0000256" key="3">
    <source>
        <dbReference type="ARBA" id="ARBA00022544"/>
    </source>
</evidence>
<comment type="caution">
    <text evidence="10">The sequence shown here is derived from an EMBL/GenBank/DDBJ whole genome shotgun (WGS) entry which is preliminary data.</text>
</comment>
<dbReference type="Pfam" id="PF25198">
    <property type="entry name" value="Spore_GerAC_N"/>
    <property type="match status" value="1"/>
</dbReference>
<dbReference type="PANTHER" id="PTHR35789">
    <property type="entry name" value="SPORE GERMINATION PROTEIN B3"/>
    <property type="match status" value="1"/>
</dbReference>
<keyword evidence="5" id="KW-0472">Membrane</keyword>
<dbReference type="PANTHER" id="PTHR35789:SF1">
    <property type="entry name" value="SPORE GERMINATION PROTEIN B3"/>
    <property type="match status" value="1"/>
</dbReference>
<name>A0ABW9XL03_9BACL</name>
<evidence type="ECO:0000259" key="9">
    <source>
        <dbReference type="Pfam" id="PF25198"/>
    </source>
</evidence>
<feature type="domain" description="Spore germination protein N-terminal" evidence="9">
    <location>
        <begin position="25"/>
        <end position="191"/>
    </location>
</feature>
<comment type="subcellular location">
    <subcellularLocation>
        <location evidence="1">Membrane</location>
        <topology evidence="1">Lipid-anchor</topology>
    </subcellularLocation>
</comment>
<evidence type="ECO:0000313" key="10">
    <source>
        <dbReference type="EMBL" id="NBD23314.1"/>
    </source>
</evidence>
<dbReference type="NCBIfam" id="TIGR02887">
    <property type="entry name" value="spore_ger_x_C"/>
    <property type="match status" value="1"/>
</dbReference>
<evidence type="ECO:0000313" key="11">
    <source>
        <dbReference type="Proteomes" id="UP000665561"/>
    </source>
</evidence>
<keyword evidence="11" id="KW-1185">Reference proteome</keyword>
<keyword evidence="6" id="KW-0564">Palmitate</keyword>
<comment type="similarity">
    <text evidence="2">Belongs to the GerABKC lipoprotein family.</text>
</comment>
<protein>
    <submittedName>
        <fullName evidence="10">Ger(X)C family spore germination protein</fullName>
    </submittedName>
</protein>
<dbReference type="InterPro" id="IPR046953">
    <property type="entry name" value="Spore_GerAC-like_C"/>
</dbReference>
<organism evidence="10 11">
    <name type="scientific">Paenibacillus glycinis</name>
    <dbReference type="NCBI Taxonomy" id="2697035"/>
    <lineage>
        <taxon>Bacteria</taxon>
        <taxon>Bacillati</taxon>
        <taxon>Bacillota</taxon>
        <taxon>Bacilli</taxon>
        <taxon>Bacillales</taxon>
        <taxon>Paenibacillaceae</taxon>
        <taxon>Paenibacillus</taxon>
    </lineage>
</organism>
<evidence type="ECO:0000256" key="6">
    <source>
        <dbReference type="ARBA" id="ARBA00023139"/>
    </source>
</evidence>
<evidence type="ECO:0000256" key="1">
    <source>
        <dbReference type="ARBA" id="ARBA00004635"/>
    </source>
</evidence>
<dbReference type="EMBL" id="JAAAMV010000002">
    <property type="protein sequence ID" value="NBD23314.1"/>
    <property type="molecule type" value="Genomic_DNA"/>
</dbReference>
<evidence type="ECO:0000256" key="2">
    <source>
        <dbReference type="ARBA" id="ARBA00007886"/>
    </source>
</evidence>